<reference evidence="2" key="2">
    <citation type="submission" date="2020-09" db="EMBL/GenBank/DDBJ databases">
        <authorList>
            <person name="Sun Q."/>
            <person name="Kim S."/>
        </authorList>
    </citation>
    <scope>NUCLEOTIDE SEQUENCE</scope>
    <source>
        <strain evidence="2">KCTC 42249</strain>
    </source>
</reference>
<name>A0A8J3DV38_9HYPH</name>
<feature type="compositionally biased region" description="Basic and acidic residues" evidence="1">
    <location>
        <begin position="41"/>
        <end position="61"/>
    </location>
</feature>
<evidence type="ECO:0000313" key="2">
    <source>
        <dbReference type="EMBL" id="GHD08745.1"/>
    </source>
</evidence>
<sequence length="98" mass="10178">MAGTPYSPGSAPNGLSEANSEGAGVNLQSHAQDAKQSSPLKSRDTERGEGNDRSSVEKDARGQFVQSEHGRENNGVTSASPRVTTGTDDATFENDPGD</sequence>
<dbReference type="AlphaFoldDB" id="A0A8J3DV38"/>
<dbReference type="Proteomes" id="UP000630142">
    <property type="component" value="Unassembled WGS sequence"/>
</dbReference>
<accession>A0A8J3DV38</accession>
<proteinExistence type="predicted"/>
<protein>
    <submittedName>
        <fullName evidence="2">Uncharacterized protein</fullName>
    </submittedName>
</protein>
<gene>
    <name evidence="2" type="ORF">GCM10016234_08580</name>
</gene>
<dbReference type="EMBL" id="BMZQ01000001">
    <property type="protein sequence ID" value="GHD08745.1"/>
    <property type="molecule type" value="Genomic_DNA"/>
</dbReference>
<evidence type="ECO:0000313" key="3">
    <source>
        <dbReference type="Proteomes" id="UP000630142"/>
    </source>
</evidence>
<feature type="compositionally biased region" description="Polar residues" evidence="1">
    <location>
        <begin position="26"/>
        <end position="40"/>
    </location>
</feature>
<keyword evidence="3" id="KW-1185">Reference proteome</keyword>
<feature type="region of interest" description="Disordered" evidence="1">
    <location>
        <begin position="1"/>
        <end position="98"/>
    </location>
</feature>
<evidence type="ECO:0000256" key="1">
    <source>
        <dbReference type="SAM" id="MobiDB-lite"/>
    </source>
</evidence>
<reference evidence="2" key="1">
    <citation type="journal article" date="2014" name="Int. J. Syst. Evol. Microbiol.">
        <title>Complete genome sequence of Corynebacterium casei LMG S-19264T (=DSM 44701T), isolated from a smear-ripened cheese.</title>
        <authorList>
            <consortium name="US DOE Joint Genome Institute (JGI-PGF)"/>
            <person name="Walter F."/>
            <person name="Albersmeier A."/>
            <person name="Kalinowski J."/>
            <person name="Ruckert C."/>
        </authorList>
    </citation>
    <scope>NUCLEOTIDE SEQUENCE</scope>
    <source>
        <strain evidence="2">KCTC 42249</strain>
    </source>
</reference>
<organism evidence="2 3">
    <name type="scientific">Tianweitania populi</name>
    <dbReference type="NCBI Taxonomy" id="1607949"/>
    <lineage>
        <taxon>Bacteria</taxon>
        <taxon>Pseudomonadati</taxon>
        <taxon>Pseudomonadota</taxon>
        <taxon>Alphaproteobacteria</taxon>
        <taxon>Hyphomicrobiales</taxon>
        <taxon>Phyllobacteriaceae</taxon>
        <taxon>Tianweitania</taxon>
    </lineage>
</organism>
<feature type="compositionally biased region" description="Polar residues" evidence="1">
    <location>
        <begin position="74"/>
        <end position="88"/>
    </location>
</feature>
<dbReference type="RefSeq" id="WP_189501914.1">
    <property type="nucleotide sequence ID" value="NZ_BMZQ01000001.1"/>
</dbReference>
<comment type="caution">
    <text evidence="2">The sequence shown here is derived from an EMBL/GenBank/DDBJ whole genome shotgun (WGS) entry which is preliminary data.</text>
</comment>